<evidence type="ECO:0000259" key="2">
    <source>
        <dbReference type="Pfam" id="PF03992"/>
    </source>
</evidence>
<dbReference type="PANTHER" id="PTHR40057">
    <property type="entry name" value="SLR1162 PROTEIN"/>
    <property type="match status" value="1"/>
</dbReference>
<dbReference type="InterPro" id="IPR007138">
    <property type="entry name" value="ABM_dom"/>
</dbReference>
<evidence type="ECO:0000256" key="1">
    <source>
        <dbReference type="SAM" id="Phobius"/>
    </source>
</evidence>
<dbReference type="PANTHER" id="PTHR40057:SF1">
    <property type="entry name" value="SLR1162 PROTEIN"/>
    <property type="match status" value="1"/>
</dbReference>
<dbReference type="InterPro" id="IPR011008">
    <property type="entry name" value="Dimeric_a/b-barrel"/>
</dbReference>
<feature type="domain" description="ABM" evidence="2">
    <location>
        <begin position="112"/>
        <end position="175"/>
    </location>
</feature>
<organism evidence="3 4">
    <name type="scientific">Mycolicibacterium murale</name>
    <dbReference type="NCBI Taxonomy" id="182220"/>
    <lineage>
        <taxon>Bacteria</taxon>
        <taxon>Bacillati</taxon>
        <taxon>Actinomycetota</taxon>
        <taxon>Actinomycetes</taxon>
        <taxon>Mycobacteriales</taxon>
        <taxon>Mycobacteriaceae</taxon>
        <taxon>Mycolicibacterium</taxon>
    </lineage>
</organism>
<accession>A0A7I9WJ18</accession>
<protein>
    <submittedName>
        <fullName evidence="3">Antibiotic biosynthesis monooxygenase</fullName>
    </submittedName>
</protein>
<dbReference type="Proteomes" id="UP000465241">
    <property type="component" value="Unassembled WGS sequence"/>
</dbReference>
<feature type="transmembrane region" description="Helical" evidence="1">
    <location>
        <begin position="217"/>
        <end position="235"/>
    </location>
</feature>
<name>A0A7I9WJ18_9MYCO</name>
<keyword evidence="3" id="KW-0560">Oxidoreductase</keyword>
<feature type="transmembrane region" description="Helical" evidence="1">
    <location>
        <begin position="247"/>
        <end position="266"/>
    </location>
</feature>
<comment type="caution">
    <text evidence="3">The sequence shown here is derived from an EMBL/GenBank/DDBJ whole genome shotgun (WGS) entry which is preliminary data.</text>
</comment>
<evidence type="ECO:0000313" key="4">
    <source>
        <dbReference type="Proteomes" id="UP000465241"/>
    </source>
</evidence>
<keyword evidence="1" id="KW-1133">Transmembrane helix</keyword>
<feature type="transmembrane region" description="Helical" evidence="1">
    <location>
        <begin position="287"/>
        <end position="312"/>
    </location>
</feature>
<keyword evidence="3" id="KW-0503">Monooxygenase</keyword>
<reference evidence="3 4" key="1">
    <citation type="journal article" date="2019" name="Emerg. Microbes Infect.">
        <title>Comprehensive subspecies identification of 175 nontuberculous mycobacteria species based on 7547 genomic profiles.</title>
        <authorList>
            <person name="Matsumoto Y."/>
            <person name="Kinjo T."/>
            <person name="Motooka D."/>
            <person name="Nabeya D."/>
            <person name="Jung N."/>
            <person name="Uechi K."/>
            <person name="Horii T."/>
            <person name="Iida T."/>
            <person name="Fujita J."/>
            <person name="Nakamura S."/>
        </authorList>
    </citation>
    <scope>NUCLEOTIDE SEQUENCE [LARGE SCALE GENOMIC DNA]</scope>
    <source>
        <strain evidence="3 4">JCM 13392</strain>
    </source>
</reference>
<evidence type="ECO:0000313" key="3">
    <source>
        <dbReference type="EMBL" id="GFG57340.1"/>
    </source>
</evidence>
<dbReference type="AlphaFoldDB" id="A0A7I9WJ18"/>
<dbReference type="EMBL" id="BLKT01000003">
    <property type="protein sequence ID" value="GFG57340.1"/>
    <property type="molecule type" value="Genomic_DNA"/>
</dbReference>
<dbReference type="SUPFAM" id="SSF54909">
    <property type="entry name" value="Dimeric alpha+beta barrel"/>
    <property type="match status" value="2"/>
</dbReference>
<sequence length="319" mass="35206">MLVDDPGRAATVVSVFHPAPSFDTWAAELVASAGRAPGFLSGRVSLHDEPYLDWAVAITFADQPHTDAWLDGADRATVMQAGTNRGVYQRATDLVLVDGRPGPTGVDAFRHEVSAGREQDFAEAQRTLNRASARYPGFQGAALFGPGDTPTWLSLVRYRTAEQLSQWIDSPERATALAPLRSVLTEEFAALTSTTPFATTVRIENGRTLLTPNWKSAMMVLLVLYPTVMLLSRFVGPVFDRYGAQPWLALWLSQVLSIVAMQWYLMPWATKPFTRWLDPVRGRGWRVGFTGAAVILVGYAATLAVFAGVHWLQFWDYNS</sequence>
<dbReference type="InterPro" id="IPR038762">
    <property type="entry name" value="ABM_predict"/>
</dbReference>
<dbReference type="GO" id="GO:0004497">
    <property type="term" value="F:monooxygenase activity"/>
    <property type="evidence" value="ECO:0007669"/>
    <property type="project" value="UniProtKB-KW"/>
</dbReference>
<keyword evidence="1" id="KW-0472">Membrane</keyword>
<dbReference type="Gene3D" id="3.30.70.100">
    <property type="match status" value="1"/>
</dbReference>
<gene>
    <name evidence="3" type="ORF">MMUR_14760</name>
</gene>
<keyword evidence="1" id="KW-0812">Transmembrane</keyword>
<proteinExistence type="predicted"/>
<keyword evidence="4" id="KW-1185">Reference proteome</keyword>
<dbReference type="Pfam" id="PF03992">
    <property type="entry name" value="ABM"/>
    <property type="match status" value="1"/>
</dbReference>